<reference evidence="1 2" key="1">
    <citation type="journal article" date="2014" name="Mol. Biol. Evol.">
        <title>Massive expansion of Ubiquitination-related gene families within the Chlamydiae.</title>
        <authorList>
            <person name="Domman D."/>
            <person name="Collingro A."/>
            <person name="Lagkouvardos I."/>
            <person name="Gehre L."/>
            <person name="Weinmaier T."/>
            <person name="Rattei T."/>
            <person name="Subtil A."/>
            <person name="Horn M."/>
        </authorList>
    </citation>
    <scope>NUCLEOTIDE SEQUENCE [LARGE SCALE GENOMIC DNA]</scope>
    <source>
        <strain evidence="1 2">EI2</strain>
    </source>
</reference>
<dbReference type="PATRIC" id="fig|362787.3.peg.1496"/>
<evidence type="ECO:0000313" key="1">
    <source>
        <dbReference type="EMBL" id="KIC71358.1"/>
    </source>
</evidence>
<accession>A0A0C1H900</accession>
<name>A0A0C1H900_9BACT</name>
<organism evidence="1 2">
    <name type="scientific">Candidatus Protochlamydia amoebophila</name>
    <dbReference type="NCBI Taxonomy" id="362787"/>
    <lineage>
        <taxon>Bacteria</taxon>
        <taxon>Pseudomonadati</taxon>
        <taxon>Chlamydiota</taxon>
        <taxon>Chlamydiia</taxon>
        <taxon>Parachlamydiales</taxon>
        <taxon>Parachlamydiaceae</taxon>
        <taxon>Candidatus Protochlamydia</taxon>
    </lineage>
</organism>
<dbReference type="RefSeq" id="WP_039359402.1">
    <property type="nucleotide sequence ID" value="NZ_JSAN01000093.1"/>
</dbReference>
<dbReference type="AlphaFoldDB" id="A0A0C1H900"/>
<dbReference type="EMBL" id="JSAN01000093">
    <property type="protein sequence ID" value="KIC71358.1"/>
    <property type="molecule type" value="Genomic_DNA"/>
</dbReference>
<gene>
    <name evidence="1" type="ORF">DB44_DU00070</name>
</gene>
<evidence type="ECO:0000313" key="2">
    <source>
        <dbReference type="Proteomes" id="UP000031465"/>
    </source>
</evidence>
<comment type="caution">
    <text evidence="1">The sequence shown here is derived from an EMBL/GenBank/DDBJ whole genome shotgun (WGS) entry which is preliminary data.</text>
</comment>
<proteinExistence type="predicted"/>
<protein>
    <submittedName>
        <fullName evidence="1">Uncharacterized protein</fullName>
    </submittedName>
</protein>
<sequence>MQVYPTTPVSSEIHYHVQKQGLKHKLSSTTEKIIQLNPRLLLGESNLFNYDPTNHAIVLAPQFQSLLTLLIQLDELDCKALTANCLYDLNSILQQVQGNRGGLLRKEGTERWHLEDNLTKQKYSQTFNVLLQQLGFVFPKSIDSEMTVDHCIVFGARTERMETRIIETLVYLQNNLKVTGHIFLLGSNRKLIQAEIEHLKSKLEKLEESQRNYWSEVFNDPEQTTEANAFVFLWKCIVPQQMQTLLEDKIVGIKSTRIGNSYIEQFGHRATTEITIEDWMTFYKAGEPQAIFALAEQPYIRLADQLKFTVLSKGKKANTDELIERIKNTTFYFAFPNSSFSPLISVMLDEIGRNVYRISDTLKYLESLE</sequence>
<dbReference type="Proteomes" id="UP000031465">
    <property type="component" value="Unassembled WGS sequence"/>
</dbReference>